<sequence>MEAVAINDQSPTYIPGNGDGPLVAVTFQKNPLHIRKYLEAEPKALGLTQITLSIFLISMVLGSIAIDIGTFSFDVVQLFASLFVLIAGSIAIAAQNLHLPTLKACLGMQVVACAASIVNVMLSSGKAGHTHELCWSSYLNGTESTRLCYILAKSIEHFIAEEILIHTALVAICVTLAVYCCKVIHCCTPTSSMPVITINAPPAQE</sequence>
<evidence type="ECO:0000313" key="2">
    <source>
        <dbReference type="EMBL" id="KAJ8416615.1"/>
    </source>
</evidence>
<keyword evidence="1" id="KW-0472">Membrane</keyword>
<name>A0AAD7T919_9TELE</name>
<evidence type="ECO:0000313" key="3">
    <source>
        <dbReference type="Proteomes" id="UP001221898"/>
    </source>
</evidence>
<dbReference type="EMBL" id="JAINUG010000005">
    <property type="protein sequence ID" value="KAJ8416615.1"/>
    <property type="molecule type" value="Genomic_DNA"/>
</dbReference>
<reference evidence="2" key="1">
    <citation type="journal article" date="2023" name="Science">
        <title>Genome structures resolve the early diversification of teleost fishes.</title>
        <authorList>
            <person name="Parey E."/>
            <person name="Louis A."/>
            <person name="Montfort J."/>
            <person name="Bouchez O."/>
            <person name="Roques C."/>
            <person name="Iampietro C."/>
            <person name="Lluch J."/>
            <person name="Castinel A."/>
            <person name="Donnadieu C."/>
            <person name="Desvignes T."/>
            <person name="Floi Bucao C."/>
            <person name="Jouanno E."/>
            <person name="Wen M."/>
            <person name="Mejri S."/>
            <person name="Dirks R."/>
            <person name="Jansen H."/>
            <person name="Henkel C."/>
            <person name="Chen W.J."/>
            <person name="Zahm M."/>
            <person name="Cabau C."/>
            <person name="Klopp C."/>
            <person name="Thompson A.W."/>
            <person name="Robinson-Rechavi M."/>
            <person name="Braasch I."/>
            <person name="Lecointre G."/>
            <person name="Bobe J."/>
            <person name="Postlethwait J.H."/>
            <person name="Berthelot C."/>
            <person name="Roest Crollius H."/>
            <person name="Guiguen Y."/>
        </authorList>
    </citation>
    <scope>NUCLEOTIDE SEQUENCE</scope>
    <source>
        <strain evidence="2">NC1722</strain>
    </source>
</reference>
<organism evidence="2 3">
    <name type="scientific">Aldrovandia affinis</name>
    <dbReference type="NCBI Taxonomy" id="143900"/>
    <lineage>
        <taxon>Eukaryota</taxon>
        <taxon>Metazoa</taxon>
        <taxon>Chordata</taxon>
        <taxon>Craniata</taxon>
        <taxon>Vertebrata</taxon>
        <taxon>Euteleostomi</taxon>
        <taxon>Actinopterygii</taxon>
        <taxon>Neopterygii</taxon>
        <taxon>Teleostei</taxon>
        <taxon>Notacanthiformes</taxon>
        <taxon>Halosauridae</taxon>
        <taxon>Aldrovandia</taxon>
    </lineage>
</organism>
<keyword evidence="1" id="KW-1133">Transmembrane helix</keyword>
<proteinExistence type="predicted"/>
<gene>
    <name evidence="2" type="ORF">AAFF_G00324930</name>
</gene>
<dbReference type="AlphaFoldDB" id="A0AAD7T919"/>
<feature type="transmembrane region" description="Helical" evidence="1">
    <location>
        <begin position="44"/>
        <end position="66"/>
    </location>
</feature>
<evidence type="ECO:0000256" key="1">
    <source>
        <dbReference type="SAM" id="Phobius"/>
    </source>
</evidence>
<evidence type="ECO:0008006" key="4">
    <source>
        <dbReference type="Google" id="ProtNLM"/>
    </source>
</evidence>
<keyword evidence="3" id="KW-1185">Reference proteome</keyword>
<keyword evidence="1" id="KW-0812">Transmembrane</keyword>
<feature type="transmembrane region" description="Helical" evidence="1">
    <location>
        <begin position="78"/>
        <end position="97"/>
    </location>
</feature>
<comment type="caution">
    <text evidence="2">The sequence shown here is derived from an EMBL/GenBank/DDBJ whole genome shotgun (WGS) entry which is preliminary data.</text>
</comment>
<protein>
    <recommendedName>
        <fullName evidence="4">Membrane-spanning 4-domains subfamily A member 4A-like</fullName>
    </recommendedName>
</protein>
<dbReference type="Proteomes" id="UP001221898">
    <property type="component" value="Unassembled WGS sequence"/>
</dbReference>
<accession>A0AAD7T919</accession>